<name>A0A7J8D6H0_ROUAE</name>
<accession>A0A7J8D6H0</accession>
<comment type="caution">
    <text evidence="1">The sequence shown here is derived from an EMBL/GenBank/DDBJ whole genome shotgun (WGS) entry which is preliminary data.</text>
</comment>
<dbReference type="EMBL" id="JACASE010000013">
    <property type="protein sequence ID" value="KAF6418728.1"/>
    <property type="molecule type" value="Genomic_DNA"/>
</dbReference>
<gene>
    <name evidence="1" type="ORF">HJG63_008753</name>
</gene>
<evidence type="ECO:0000313" key="1">
    <source>
        <dbReference type="EMBL" id="KAF6418728.1"/>
    </source>
</evidence>
<sequence>MPTHFLSKESAEQLLPLPSGPALPITEWDGVNRAKSEARHWSCLFQVEGGEELSLLRRPSSVLGSQLSGRKEMRPTPPLPITPHLIMCAKFSSNLANPARFGGLLRELLGKNSAGTQLSILH</sequence>
<dbReference type="AlphaFoldDB" id="A0A7J8D6H0"/>
<dbReference type="Proteomes" id="UP000593571">
    <property type="component" value="Unassembled WGS sequence"/>
</dbReference>
<protein>
    <submittedName>
        <fullName evidence="1">Uncharacterized protein</fullName>
    </submittedName>
</protein>
<organism evidence="1 2">
    <name type="scientific">Rousettus aegyptiacus</name>
    <name type="common">Egyptian fruit bat</name>
    <name type="synonym">Pteropus aegyptiacus</name>
    <dbReference type="NCBI Taxonomy" id="9407"/>
    <lineage>
        <taxon>Eukaryota</taxon>
        <taxon>Metazoa</taxon>
        <taxon>Chordata</taxon>
        <taxon>Craniata</taxon>
        <taxon>Vertebrata</taxon>
        <taxon>Euteleostomi</taxon>
        <taxon>Mammalia</taxon>
        <taxon>Eutheria</taxon>
        <taxon>Laurasiatheria</taxon>
        <taxon>Chiroptera</taxon>
        <taxon>Yinpterochiroptera</taxon>
        <taxon>Pteropodoidea</taxon>
        <taxon>Pteropodidae</taxon>
        <taxon>Rousettinae</taxon>
        <taxon>Rousettus</taxon>
    </lineage>
</organism>
<reference evidence="1 2" key="1">
    <citation type="journal article" date="2020" name="Nature">
        <title>Six reference-quality genomes reveal evolution of bat adaptations.</title>
        <authorList>
            <person name="Jebb D."/>
            <person name="Huang Z."/>
            <person name="Pippel M."/>
            <person name="Hughes G.M."/>
            <person name="Lavrichenko K."/>
            <person name="Devanna P."/>
            <person name="Winkler S."/>
            <person name="Jermiin L.S."/>
            <person name="Skirmuntt E.C."/>
            <person name="Katzourakis A."/>
            <person name="Burkitt-Gray L."/>
            <person name="Ray D.A."/>
            <person name="Sullivan K.A.M."/>
            <person name="Roscito J.G."/>
            <person name="Kirilenko B.M."/>
            <person name="Davalos L.M."/>
            <person name="Corthals A.P."/>
            <person name="Power M.L."/>
            <person name="Jones G."/>
            <person name="Ransome R.D."/>
            <person name="Dechmann D.K.N."/>
            <person name="Locatelli A.G."/>
            <person name="Puechmaille S.J."/>
            <person name="Fedrigo O."/>
            <person name="Jarvis E.D."/>
            <person name="Hiller M."/>
            <person name="Vernes S.C."/>
            <person name="Myers E.W."/>
            <person name="Teeling E.C."/>
        </authorList>
    </citation>
    <scope>NUCLEOTIDE SEQUENCE [LARGE SCALE GENOMIC DNA]</scope>
    <source>
        <strain evidence="1">MRouAeg1</strain>
        <tissue evidence="1">Muscle</tissue>
    </source>
</reference>
<evidence type="ECO:0000313" key="2">
    <source>
        <dbReference type="Proteomes" id="UP000593571"/>
    </source>
</evidence>
<keyword evidence="2" id="KW-1185">Reference proteome</keyword>
<proteinExistence type="predicted"/>